<protein>
    <submittedName>
        <fullName evidence="1">5320_t:CDS:1</fullName>
    </submittedName>
</protein>
<gene>
    <name evidence="1" type="ORF">AGERDE_LOCUS11151</name>
</gene>
<dbReference type="OrthoDB" id="10406075at2759"/>
<dbReference type="EMBL" id="CAJVPL010004232">
    <property type="protein sequence ID" value="CAG8644948.1"/>
    <property type="molecule type" value="Genomic_DNA"/>
</dbReference>
<dbReference type="Proteomes" id="UP000789831">
    <property type="component" value="Unassembled WGS sequence"/>
</dbReference>
<comment type="caution">
    <text evidence="1">The sequence shown here is derived from an EMBL/GenBank/DDBJ whole genome shotgun (WGS) entry which is preliminary data.</text>
</comment>
<sequence>MEKSKNFVETKSFLTLITRSVVKVVLAQDGRDDFVFEFTLNSYNKERRRAIYHPTKSTDYFLAYASRVDKPQIISVTFHPGTAKRRFKKSKNASATPSKDCINLLHYAIQFDAIEEKYQSTIRPSDSWSLSMGVTKNNLLDFSDYFRWVRAIQFELLVDEKLLLKVDELKSERRCNRKKGKNWISKVVCGAN</sequence>
<evidence type="ECO:0000313" key="2">
    <source>
        <dbReference type="Proteomes" id="UP000789831"/>
    </source>
</evidence>
<name>A0A9N9H137_9GLOM</name>
<dbReference type="AlphaFoldDB" id="A0A9N9H137"/>
<reference evidence="1" key="1">
    <citation type="submission" date="2021-06" db="EMBL/GenBank/DDBJ databases">
        <authorList>
            <person name="Kallberg Y."/>
            <person name="Tangrot J."/>
            <person name="Rosling A."/>
        </authorList>
    </citation>
    <scope>NUCLEOTIDE SEQUENCE</scope>
    <source>
        <strain evidence="1">MT106</strain>
    </source>
</reference>
<accession>A0A9N9H137</accession>
<evidence type="ECO:0000313" key="1">
    <source>
        <dbReference type="EMBL" id="CAG8644948.1"/>
    </source>
</evidence>
<keyword evidence="2" id="KW-1185">Reference proteome</keyword>
<organism evidence="1 2">
    <name type="scientific">Ambispora gerdemannii</name>
    <dbReference type="NCBI Taxonomy" id="144530"/>
    <lineage>
        <taxon>Eukaryota</taxon>
        <taxon>Fungi</taxon>
        <taxon>Fungi incertae sedis</taxon>
        <taxon>Mucoromycota</taxon>
        <taxon>Glomeromycotina</taxon>
        <taxon>Glomeromycetes</taxon>
        <taxon>Archaeosporales</taxon>
        <taxon>Ambisporaceae</taxon>
        <taxon>Ambispora</taxon>
    </lineage>
</organism>
<proteinExistence type="predicted"/>